<sequence>MSRIEPCKGRLGLRRWMGGRGTLAARQSVHAFSQASNPSILLGKDYMGGFNRGDEALEVGDALLESNVMDLAM</sequence>
<protein>
    <submittedName>
        <fullName evidence="1">Uncharacterized protein</fullName>
    </submittedName>
</protein>
<reference evidence="1 2" key="1">
    <citation type="submission" date="2020-05" db="EMBL/GenBank/DDBJ databases">
        <authorList>
            <person name="Campoy J."/>
            <person name="Schneeberger K."/>
            <person name="Spophaly S."/>
        </authorList>
    </citation>
    <scope>NUCLEOTIDE SEQUENCE [LARGE SCALE GENOMIC DNA]</scope>
    <source>
        <strain evidence="1">PruArmRojPasFocal</strain>
    </source>
</reference>
<gene>
    <name evidence="1" type="ORF">CURHAP_LOCUS9647</name>
</gene>
<dbReference type="EMBL" id="CAEKDK010000001">
    <property type="protein sequence ID" value="CAB4267083.1"/>
    <property type="molecule type" value="Genomic_DNA"/>
</dbReference>
<accession>A0A6J5TT75</accession>
<proteinExistence type="predicted"/>
<dbReference type="Proteomes" id="UP000507222">
    <property type="component" value="Unassembled WGS sequence"/>
</dbReference>
<evidence type="ECO:0000313" key="1">
    <source>
        <dbReference type="EMBL" id="CAB4267083.1"/>
    </source>
</evidence>
<name>A0A6J5TT75_PRUAR</name>
<dbReference type="AlphaFoldDB" id="A0A6J5TT75"/>
<evidence type="ECO:0000313" key="2">
    <source>
        <dbReference type="Proteomes" id="UP000507222"/>
    </source>
</evidence>
<organism evidence="1 2">
    <name type="scientific">Prunus armeniaca</name>
    <name type="common">Apricot</name>
    <name type="synonym">Armeniaca vulgaris</name>
    <dbReference type="NCBI Taxonomy" id="36596"/>
    <lineage>
        <taxon>Eukaryota</taxon>
        <taxon>Viridiplantae</taxon>
        <taxon>Streptophyta</taxon>
        <taxon>Embryophyta</taxon>
        <taxon>Tracheophyta</taxon>
        <taxon>Spermatophyta</taxon>
        <taxon>Magnoliopsida</taxon>
        <taxon>eudicotyledons</taxon>
        <taxon>Gunneridae</taxon>
        <taxon>Pentapetalae</taxon>
        <taxon>rosids</taxon>
        <taxon>fabids</taxon>
        <taxon>Rosales</taxon>
        <taxon>Rosaceae</taxon>
        <taxon>Amygdaloideae</taxon>
        <taxon>Amygdaleae</taxon>
        <taxon>Prunus</taxon>
    </lineage>
</organism>